<dbReference type="SMART" id="SM00219">
    <property type="entry name" value="TyrKc"/>
    <property type="match status" value="1"/>
</dbReference>
<evidence type="ECO:0000256" key="8">
    <source>
        <dbReference type="ARBA" id="ARBA00023319"/>
    </source>
</evidence>
<dbReference type="InterPro" id="IPR001245">
    <property type="entry name" value="Ser-Thr/Tyr_kinase_cat_dom"/>
</dbReference>
<protein>
    <recommendedName>
        <fullName evidence="18">Receptor protein-tyrosine kinase</fullName>
    </recommendedName>
</protein>
<dbReference type="GO" id="GO:0046872">
    <property type="term" value="F:metal ion binding"/>
    <property type="evidence" value="ECO:0007669"/>
    <property type="project" value="UniProtKB-KW"/>
</dbReference>
<dbReference type="InterPro" id="IPR036179">
    <property type="entry name" value="Ig-like_dom_sf"/>
</dbReference>
<feature type="domain" description="Ig-like" evidence="15">
    <location>
        <begin position="196"/>
        <end position="293"/>
    </location>
</feature>
<evidence type="ECO:0000256" key="12">
    <source>
        <dbReference type="PIRSR" id="PIRSR000615-3"/>
    </source>
</evidence>
<proteinExistence type="predicted"/>
<feature type="compositionally biased region" description="Polar residues" evidence="13">
    <location>
        <begin position="705"/>
        <end position="721"/>
    </location>
</feature>
<name>A0AAE1P0K5_9EUCA</name>
<dbReference type="AlphaFoldDB" id="A0AAE1P0K5"/>
<keyword evidence="7" id="KW-0325">Glycoprotein</keyword>
<feature type="region of interest" description="Disordered" evidence="13">
    <location>
        <begin position="77"/>
        <end position="96"/>
    </location>
</feature>
<feature type="domain" description="Ig-like" evidence="15">
    <location>
        <begin position="296"/>
        <end position="396"/>
    </location>
</feature>
<dbReference type="Pfam" id="PF07714">
    <property type="entry name" value="PK_Tyr_Ser-Thr"/>
    <property type="match status" value="1"/>
</dbReference>
<dbReference type="PIRSF" id="PIRSF000615">
    <property type="entry name" value="TyrPK_CSF1-R"/>
    <property type="match status" value="1"/>
</dbReference>
<sequence length="1061" mass="114390">NGVEVREGDGITLSKRRLTVDTFEATQHNGVYTCLASIYKQGTGRAQGGSQAHYRPHYLTATTRHHPFVLAIEEMKTKREEESKEKKGGGRKIRYRPDSARCGGGAKSVVVGTGASARFQCHFQPGTALSWLLNHAGPLTNNSRRVVYENGSLVVVSASVGDEGVYTCLGRHPNRPNTAAYAATLTLAYLDKKIPPTLEPGPTLGNTHVVGVGGRLRVTCLPPPGLPMPHVSWVSTASHPPPPEELSVGAGRVQAEGSELEVEAVRFAHSGNYTCTATNLAGNTSVTLHLAVTRRPRVELVTGPVEVLEEETARLECRVYASPPPYTTVTWSRNNHPLSIDDYRISVSGMEEGVTDGVSVLKVRWARLQDQGLYSCAVHTLGHPPVPTPPVQLSVTERLKFVPLPQDQRIEVGANLTLPCQARGADPPSVTWHRVGGGQLGEVGGDGVESVEGRLEVVGAELRHAGEYLCLATSHQGSINTSISLSVIESPVLEWVTPDPVQVDRGGTLVLECHARGTPRPSIHWDYNHTTHTFDSQRVEVHMNGTLEVNRVRWEDGGVYGCTAGNIGGLVRAEITVTVTGETSKLLGRTVGVAVGGASSYIALVGAMLIYCRQRRQRLKHSPHQTTADGPEAGHHSEEQQQLMYTTQTGVCGQQRLSLGEANTTADITKMVPKPDVPPSRPHLQQLSQTSTHTLATSTHLGLSQASTRTLGGSSASTQRCSSPLHPTSSPPSPQSAVAPCLGKGGLNIRPTEYTLPGAHPQDKPNIQRDDIQVLLTLGHGEFGEVQLGRLKGGTGEDGDGEEAAPDPDKLVMVKVVTTRDEGLLAEVVHEAGMLGGPGHPAVTATLALITSHTPHLLITQYTDWGDLKQFLLATRKESPRPVGSLRPPPLTHPQCLSLALQAAEGLEYLSGRRHTHRDVAARNCLVTSTLKVKLATPCLTRDAYATEYCTFRNQVLPVRWLSPEALLEEEHSMKSSVFSWAWLAWEILTQAAIPHAELTDHQVISAAEQSELRCSVPPRTPTELEELLGACWQMSAKARPPIQSVVASLRSMVTSPPPQW</sequence>
<dbReference type="PANTHER" id="PTHR45080:SF8">
    <property type="entry name" value="IG-LIKE DOMAIN-CONTAINING PROTEIN"/>
    <property type="match status" value="1"/>
</dbReference>
<evidence type="ECO:0000256" key="3">
    <source>
        <dbReference type="ARBA" id="ARBA00022729"/>
    </source>
</evidence>
<feature type="region of interest" description="Disordered" evidence="13">
    <location>
        <begin position="670"/>
        <end position="744"/>
    </location>
</feature>
<keyword evidence="5" id="KW-0472">Membrane</keyword>
<keyword evidence="17" id="KW-1185">Reference proteome</keyword>
<dbReference type="PROSITE" id="PS50011">
    <property type="entry name" value="PROTEIN_KINASE_DOM"/>
    <property type="match status" value="1"/>
</dbReference>
<dbReference type="Gene3D" id="1.10.510.10">
    <property type="entry name" value="Transferase(Phosphotransferase) domain 1"/>
    <property type="match status" value="1"/>
</dbReference>
<evidence type="ECO:0000313" key="17">
    <source>
        <dbReference type="Proteomes" id="UP001292094"/>
    </source>
</evidence>
<dbReference type="GO" id="GO:0005524">
    <property type="term" value="F:ATP binding"/>
    <property type="evidence" value="ECO:0007669"/>
    <property type="project" value="UniProtKB-KW"/>
</dbReference>
<evidence type="ECO:0000313" key="16">
    <source>
        <dbReference type="EMBL" id="KAK4298921.1"/>
    </source>
</evidence>
<evidence type="ECO:0000256" key="4">
    <source>
        <dbReference type="ARBA" id="ARBA00022989"/>
    </source>
</evidence>
<feature type="domain" description="Protein kinase" evidence="14">
    <location>
        <begin position="772"/>
        <end position="1054"/>
    </location>
</feature>
<organism evidence="16 17">
    <name type="scientific">Petrolisthes manimaculis</name>
    <dbReference type="NCBI Taxonomy" id="1843537"/>
    <lineage>
        <taxon>Eukaryota</taxon>
        <taxon>Metazoa</taxon>
        <taxon>Ecdysozoa</taxon>
        <taxon>Arthropoda</taxon>
        <taxon>Crustacea</taxon>
        <taxon>Multicrustacea</taxon>
        <taxon>Malacostraca</taxon>
        <taxon>Eumalacostraca</taxon>
        <taxon>Eucarida</taxon>
        <taxon>Decapoda</taxon>
        <taxon>Pleocyemata</taxon>
        <taxon>Anomura</taxon>
        <taxon>Galatheoidea</taxon>
        <taxon>Porcellanidae</taxon>
        <taxon>Petrolisthes</taxon>
    </lineage>
</organism>
<keyword evidence="12" id="KW-0460">Magnesium</keyword>
<dbReference type="InterPro" id="IPR013783">
    <property type="entry name" value="Ig-like_fold"/>
</dbReference>
<evidence type="ECO:0000256" key="1">
    <source>
        <dbReference type="ARBA" id="ARBA00004167"/>
    </source>
</evidence>
<dbReference type="GO" id="GO:0050808">
    <property type="term" value="P:synapse organization"/>
    <property type="evidence" value="ECO:0007669"/>
    <property type="project" value="TreeGrafter"/>
</dbReference>
<evidence type="ECO:0000256" key="6">
    <source>
        <dbReference type="ARBA" id="ARBA00023157"/>
    </source>
</evidence>
<keyword evidence="4" id="KW-1133">Transmembrane helix</keyword>
<keyword evidence="11" id="KW-0067">ATP-binding</keyword>
<feature type="non-terminal residue" evidence="16">
    <location>
        <position position="1061"/>
    </location>
</feature>
<dbReference type="EMBL" id="JAWZYT010003340">
    <property type="protein sequence ID" value="KAK4298921.1"/>
    <property type="molecule type" value="Genomic_DNA"/>
</dbReference>
<evidence type="ECO:0000259" key="15">
    <source>
        <dbReference type="PROSITE" id="PS50835"/>
    </source>
</evidence>
<comment type="caution">
    <text evidence="16">The sequence shown here is derived from an EMBL/GenBank/DDBJ whole genome shotgun (WGS) entry which is preliminary data.</text>
</comment>
<dbReference type="InterPro" id="IPR011009">
    <property type="entry name" value="Kinase-like_dom_sf"/>
</dbReference>
<comment type="subcellular location">
    <subcellularLocation>
        <location evidence="1">Membrane</location>
        <topology evidence="1">Single-pass membrane protein</topology>
    </subcellularLocation>
</comment>
<dbReference type="InterPro" id="IPR000719">
    <property type="entry name" value="Prot_kinase_dom"/>
</dbReference>
<evidence type="ECO:0000256" key="10">
    <source>
        <dbReference type="PIRSR" id="PIRSR000615-1"/>
    </source>
</evidence>
<keyword evidence="3" id="KW-0732">Signal</keyword>
<feature type="compositionally biased region" description="Basic and acidic residues" evidence="13">
    <location>
        <begin position="77"/>
        <end position="88"/>
    </location>
</feature>
<dbReference type="GO" id="GO:0043025">
    <property type="term" value="C:neuronal cell body"/>
    <property type="evidence" value="ECO:0007669"/>
    <property type="project" value="TreeGrafter"/>
</dbReference>
<evidence type="ECO:0000256" key="7">
    <source>
        <dbReference type="ARBA" id="ARBA00023180"/>
    </source>
</evidence>
<feature type="binding site" evidence="11">
    <location>
        <position position="923"/>
    </location>
    <ligand>
        <name>ATP</name>
        <dbReference type="ChEBI" id="CHEBI:30616"/>
    </ligand>
</feature>
<dbReference type="InterPro" id="IPR050958">
    <property type="entry name" value="Cell_Adh-Cytoskel_Orgn"/>
</dbReference>
<dbReference type="InterPro" id="IPR020635">
    <property type="entry name" value="Tyr_kinase_cat_dom"/>
</dbReference>
<dbReference type="Pfam" id="PF13927">
    <property type="entry name" value="Ig_3"/>
    <property type="match status" value="3"/>
</dbReference>
<feature type="domain" description="Ig-like" evidence="15">
    <location>
        <begin position="397"/>
        <end position="486"/>
    </location>
</feature>
<dbReference type="Proteomes" id="UP001292094">
    <property type="component" value="Unassembled WGS sequence"/>
</dbReference>
<keyword evidence="12" id="KW-0479">Metal-binding</keyword>
<feature type="domain" description="Ig-like" evidence="15">
    <location>
        <begin position="67"/>
        <end position="186"/>
    </location>
</feature>
<dbReference type="GO" id="GO:0005886">
    <property type="term" value="C:plasma membrane"/>
    <property type="evidence" value="ECO:0007669"/>
    <property type="project" value="TreeGrafter"/>
</dbReference>
<evidence type="ECO:0000259" key="14">
    <source>
        <dbReference type="PROSITE" id="PS50011"/>
    </source>
</evidence>
<dbReference type="SUPFAM" id="SSF48726">
    <property type="entry name" value="Immunoglobulin"/>
    <property type="match status" value="5"/>
</dbReference>
<keyword evidence="11" id="KW-0547">Nucleotide-binding</keyword>
<dbReference type="Pfam" id="PF07679">
    <property type="entry name" value="I-set"/>
    <property type="match status" value="1"/>
</dbReference>
<evidence type="ECO:0008006" key="18">
    <source>
        <dbReference type="Google" id="ProtNLM"/>
    </source>
</evidence>
<feature type="active site" description="Proton acceptor" evidence="10">
    <location>
        <position position="919"/>
    </location>
</feature>
<evidence type="ECO:0000256" key="9">
    <source>
        <dbReference type="ARBA" id="ARBA00051243"/>
    </source>
</evidence>
<feature type="compositionally biased region" description="Low complexity" evidence="13">
    <location>
        <begin position="683"/>
        <end position="704"/>
    </location>
</feature>
<dbReference type="SMART" id="SM00408">
    <property type="entry name" value="IGc2"/>
    <property type="match status" value="5"/>
</dbReference>
<dbReference type="CDD" id="cd00096">
    <property type="entry name" value="Ig"/>
    <property type="match status" value="2"/>
</dbReference>
<dbReference type="GO" id="GO:0007156">
    <property type="term" value="P:homophilic cell adhesion via plasma membrane adhesion molecules"/>
    <property type="evidence" value="ECO:0007669"/>
    <property type="project" value="TreeGrafter"/>
</dbReference>
<evidence type="ECO:0000256" key="5">
    <source>
        <dbReference type="ARBA" id="ARBA00023136"/>
    </source>
</evidence>
<comment type="catalytic activity">
    <reaction evidence="9">
        <text>L-tyrosyl-[protein] + ATP = O-phospho-L-tyrosyl-[protein] + ADP + H(+)</text>
        <dbReference type="Rhea" id="RHEA:10596"/>
        <dbReference type="Rhea" id="RHEA-COMP:10136"/>
        <dbReference type="Rhea" id="RHEA-COMP:20101"/>
        <dbReference type="ChEBI" id="CHEBI:15378"/>
        <dbReference type="ChEBI" id="CHEBI:30616"/>
        <dbReference type="ChEBI" id="CHEBI:46858"/>
        <dbReference type="ChEBI" id="CHEBI:61978"/>
        <dbReference type="ChEBI" id="CHEBI:456216"/>
        <dbReference type="EC" id="2.7.10.1"/>
    </reaction>
</comment>
<dbReference type="Pfam" id="PF00047">
    <property type="entry name" value="ig"/>
    <property type="match status" value="1"/>
</dbReference>
<gene>
    <name evidence="16" type="ORF">Pmani_028768</name>
</gene>
<keyword evidence="6" id="KW-1015">Disulfide bond</keyword>
<dbReference type="GO" id="GO:0008046">
    <property type="term" value="F:axon guidance receptor activity"/>
    <property type="evidence" value="ECO:0007669"/>
    <property type="project" value="TreeGrafter"/>
</dbReference>
<dbReference type="InterPro" id="IPR013151">
    <property type="entry name" value="Immunoglobulin_dom"/>
</dbReference>
<dbReference type="Gene3D" id="2.60.40.10">
    <property type="entry name" value="Immunoglobulins"/>
    <property type="match status" value="5"/>
</dbReference>
<keyword evidence="2" id="KW-0812">Transmembrane</keyword>
<dbReference type="PANTHER" id="PTHR45080">
    <property type="entry name" value="CONTACTIN 5"/>
    <property type="match status" value="1"/>
</dbReference>
<dbReference type="GO" id="GO:0004714">
    <property type="term" value="F:transmembrane receptor protein tyrosine kinase activity"/>
    <property type="evidence" value="ECO:0007669"/>
    <property type="project" value="UniProtKB-EC"/>
</dbReference>
<dbReference type="PRINTS" id="PR00109">
    <property type="entry name" value="TYRKINASE"/>
</dbReference>
<keyword evidence="8" id="KW-0393">Immunoglobulin domain</keyword>
<dbReference type="SUPFAM" id="SSF56112">
    <property type="entry name" value="Protein kinase-like (PK-like)"/>
    <property type="match status" value="1"/>
</dbReference>
<feature type="domain" description="Ig-like" evidence="15">
    <location>
        <begin position="491"/>
        <end position="578"/>
    </location>
</feature>
<reference evidence="16" key="1">
    <citation type="submission" date="2023-11" db="EMBL/GenBank/DDBJ databases">
        <title>Genome assemblies of two species of porcelain crab, Petrolisthes cinctipes and Petrolisthes manimaculis (Anomura: Porcellanidae).</title>
        <authorList>
            <person name="Angst P."/>
        </authorList>
    </citation>
    <scope>NUCLEOTIDE SEQUENCE</scope>
    <source>
        <strain evidence="16">PB745_02</strain>
        <tissue evidence="16">Gill</tissue>
    </source>
</reference>
<dbReference type="PROSITE" id="PS50835">
    <property type="entry name" value="IG_LIKE"/>
    <property type="match status" value="5"/>
</dbReference>
<dbReference type="GO" id="GO:0030424">
    <property type="term" value="C:axon"/>
    <property type="evidence" value="ECO:0007669"/>
    <property type="project" value="TreeGrafter"/>
</dbReference>
<feature type="binding site" evidence="12">
    <location>
        <position position="924"/>
    </location>
    <ligand>
        <name>Mg(2+)</name>
        <dbReference type="ChEBI" id="CHEBI:18420"/>
    </ligand>
</feature>
<dbReference type="SMART" id="SM00409">
    <property type="entry name" value="IG"/>
    <property type="match status" value="5"/>
</dbReference>
<accession>A0AAE1P0K5</accession>
<evidence type="ECO:0000256" key="13">
    <source>
        <dbReference type="SAM" id="MobiDB-lite"/>
    </source>
</evidence>
<dbReference type="InterPro" id="IPR007110">
    <property type="entry name" value="Ig-like_dom"/>
</dbReference>
<evidence type="ECO:0000256" key="2">
    <source>
        <dbReference type="ARBA" id="ARBA00022692"/>
    </source>
</evidence>
<dbReference type="InterPro" id="IPR013098">
    <property type="entry name" value="Ig_I-set"/>
</dbReference>
<dbReference type="InterPro" id="IPR003599">
    <property type="entry name" value="Ig_sub"/>
</dbReference>
<dbReference type="InterPro" id="IPR003598">
    <property type="entry name" value="Ig_sub2"/>
</dbReference>
<evidence type="ECO:0000256" key="11">
    <source>
        <dbReference type="PIRSR" id="PIRSR000615-2"/>
    </source>
</evidence>